<protein>
    <recommendedName>
        <fullName evidence="4">Large ribosomal subunit protein bL28c</fullName>
    </recommendedName>
    <alternativeName>
        <fullName evidence="5">Large ribosomal subunit protein bL28m</fullName>
    </alternativeName>
</protein>
<feature type="region of interest" description="Disordered" evidence="6">
    <location>
        <begin position="107"/>
        <end position="128"/>
    </location>
</feature>
<dbReference type="InterPro" id="IPR037147">
    <property type="entry name" value="Ribosomal_bL28_sf"/>
</dbReference>
<dbReference type="Pfam" id="PF00830">
    <property type="entry name" value="Ribosomal_L28"/>
    <property type="match status" value="1"/>
</dbReference>
<proteinExistence type="inferred from homology"/>
<keyword evidence="2 7" id="KW-0689">Ribosomal protein</keyword>
<dbReference type="AlphaFoldDB" id="A0A9P5MSS2"/>
<evidence type="ECO:0000256" key="1">
    <source>
        <dbReference type="ARBA" id="ARBA00008760"/>
    </source>
</evidence>
<keyword evidence="3" id="KW-0687">Ribonucleoprotein</keyword>
<organism evidence="7 8">
    <name type="scientific">Russula ochroleuca</name>
    <dbReference type="NCBI Taxonomy" id="152965"/>
    <lineage>
        <taxon>Eukaryota</taxon>
        <taxon>Fungi</taxon>
        <taxon>Dikarya</taxon>
        <taxon>Basidiomycota</taxon>
        <taxon>Agaricomycotina</taxon>
        <taxon>Agaricomycetes</taxon>
        <taxon>Russulales</taxon>
        <taxon>Russulaceae</taxon>
        <taxon>Russula</taxon>
    </lineage>
</organism>
<comment type="similarity">
    <text evidence="1">Belongs to the bacterial ribosomal protein bL28 family.</text>
</comment>
<dbReference type="SUPFAM" id="SSF143800">
    <property type="entry name" value="L28p-like"/>
    <property type="match status" value="1"/>
</dbReference>
<keyword evidence="8" id="KW-1185">Reference proteome</keyword>
<dbReference type="EMBL" id="WHVB01000013">
    <property type="protein sequence ID" value="KAF8477717.1"/>
    <property type="molecule type" value="Genomic_DNA"/>
</dbReference>
<evidence type="ECO:0000256" key="5">
    <source>
        <dbReference type="ARBA" id="ARBA00035269"/>
    </source>
</evidence>
<dbReference type="OrthoDB" id="361870at2759"/>
<evidence type="ECO:0000256" key="2">
    <source>
        <dbReference type="ARBA" id="ARBA00022980"/>
    </source>
</evidence>
<comment type="caution">
    <text evidence="7">The sequence shown here is derived from an EMBL/GenBank/DDBJ whole genome shotgun (WGS) entry which is preliminary data.</text>
</comment>
<dbReference type="InterPro" id="IPR001383">
    <property type="entry name" value="Ribosomal_bL28_bact-type"/>
</dbReference>
<dbReference type="PANTHER" id="PTHR13528:SF2">
    <property type="entry name" value="LARGE RIBOSOMAL SUBUNIT PROTEIN BL28M"/>
    <property type="match status" value="1"/>
</dbReference>
<evidence type="ECO:0000313" key="7">
    <source>
        <dbReference type="EMBL" id="KAF8477717.1"/>
    </source>
</evidence>
<dbReference type="GO" id="GO:0003735">
    <property type="term" value="F:structural constituent of ribosome"/>
    <property type="evidence" value="ECO:0007669"/>
    <property type="project" value="InterPro"/>
</dbReference>
<dbReference type="PANTHER" id="PTHR13528">
    <property type="entry name" value="39S RIBOSOMAL PROTEIN L28, MITOCHONDRIAL"/>
    <property type="match status" value="1"/>
</dbReference>
<dbReference type="GO" id="GO:0006412">
    <property type="term" value="P:translation"/>
    <property type="evidence" value="ECO:0007669"/>
    <property type="project" value="InterPro"/>
</dbReference>
<dbReference type="InterPro" id="IPR034704">
    <property type="entry name" value="Ribosomal_bL28/bL31-like_sf"/>
</dbReference>
<dbReference type="InterPro" id="IPR026569">
    <property type="entry name" value="Ribosomal_bL28"/>
</dbReference>
<dbReference type="NCBIfam" id="TIGR00009">
    <property type="entry name" value="L28"/>
    <property type="match status" value="1"/>
</dbReference>
<dbReference type="GO" id="GO:0005762">
    <property type="term" value="C:mitochondrial large ribosomal subunit"/>
    <property type="evidence" value="ECO:0007669"/>
    <property type="project" value="TreeGrafter"/>
</dbReference>
<gene>
    <name evidence="7" type="ORF">DFH94DRAFT_755276</name>
</gene>
<evidence type="ECO:0000256" key="4">
    <source>
        <dbReference type="ARBA" id="ARBA00035265"/>
    </source>
</evidence>
<dbReference type="FunFam" id="2.30.170.40:FF:000003">
    <property type="entry name" value="54S ribosomal protein L24"/>
    <property type="match status" value="1"/>
</dbReference>
<dbReference type="Gene3D" id="2.30.170.40">
    <property type="entry name" value="Ribosomal protein L28/L24"/>
    <property type="match status" value="1"/>
</dbReference>
<dbReference type="HAMAP" id="MF_00373">
    <property type="entry name" value="Ribosomal_bL28"/>
    <property type="match status" value="1"/>
</dbReference>
<reference evidence="7" key="2">
    <citation type="journal article" date="2020" name="Nat. Commun.">
        <title>Large-scale genome sequencing of mycorrhizal fungi provides insights into the early evolution of symbiotic traits.</title>
        <authorList>
            <person name="Miyauchi S."/>
            <person name="Kiss E."/>
            <person name="Kuo A."/>
            <person name="Drula E."/>
            <person name="Kohler A."/>
            <person name="Sanchez-Garcia M."/>
            <person name="Morin E."/>
            <person name="Andreopoulos B."/>
            <person name="Barry K.W."/>
            <person name="Bonito G."/>
            <person name="Buee M."/>
            <person name="Carver A."/>
            <person name="Chen C."/>
            <person name="Cichocki N."/>
            <person name="Clum A."/>
            <person name="Culley D."/>
            <person name="Crous P.W."/>
            <person name="Fauchery L."/>
            <person name="Girlanda M."/>
            <person name="Hayes R.D."/>
            <person name="Keri Z."/>
            <person name="LaButti K."/>
            <person name="Lipzen A."/>
            <person name="Lombard V."/>
            <person name="Magnuson J."/>
            <person name="Maillard F."/>
            <person name="Murat C."/>
            <person name="Nolan M."/>
            <person name="Ohm R.A."/>
            <person name="Pangilinan J."/>
            <person name="Pereira M.F."/>
            <person name="Perotto S."/>
            <person name="Peter M."/>
            <person name="Pfister S."/>
            <person name="Riley R."/>
            <person name="Sitrit Y."/>
            <person name="Stielow J.B."/>
            <person name="Szollosi G."/>
            <person name="Zifcakova L."/>
            <person name="Stursova M."/>
            <person name="Spatafora J.W."/>
            <person name="Tedersoo L."/>
            <person name="Vaario L.M."/>
            <person name="Yamada A."/>
            <person name="Yan M."/>
            <person name="Wang P."/>
            <person name="Xu J."/>
            <person name="Bruns T."/>
            <person name="Baldrian P."/>
            <person name="Vilgalys R."/>
            <person name="Dunand C."/>
            <person name="Henrissat B."/>
            <person name="Grigoriev I.V."/>
            <person name="Hibbett D."/>
            <person name="Nagy L.G."/>
            <person name="Martin F.M."/>
        </authorList>
    </citation>
    <scope>NUCLEOTIDE SEQUENCE</scope>
    <source>
        <strain evidence="7">Prilba</strain>
    </source>
</reference>
<dbReference type="Proteomes" id="UP000759537">
    <property type="component" value="Unassembled WGS sequence"/>
</dbReference>
<evidence type="ECO:0000313" key="8">
    <source>
        <dbReference type="Proteomes" id="UP000759537"/>
    </source>
</evidence>
<sequence>MFPSFPSLAAALSQPFKRAQLGLFHGKTKQYGNSVPFSKNKTRRSWLPNIQSKRLFSDALGQMVRVKLSTRALKTIRKCGGIDQYVLGTKSDLLGWEGMRLRVAVREAQERRASEASASSSPHTHASP</sequence>
<reference evidence="7" key="1">
    <citation type="submission" date="2019-10" db="EMBL/GenBank/DDBJ databases">
        <authorList>
            <consortium name="DOE Joint Genome Institute"/>
            <person name="Kuo A."/>
            <person name="Miyauchi S."/>
            <person name="Kiss E."/>
            <person name="Drula E."/>
            <person name="Kohler A."/>
            <person name="Sanchez-Garcia M."/>
            <person name="Andreopoulos B."/>
            <person name="Barry K.W."/>
            <person name="Bonito G."/>
            <person name="Buee M."/>
            <person name="Carver A."/>
            <person name="Chen C."/>
            <person name="Cichocki N."/>
            <person name="Clum A."/>
            <person name="Culley D."/>
            <person name="Crous P.W."/>
            <person name="Fauchery L."/>
            <person name="Girlanda M."/>
            <person name="Hayes R."/>
            <person name="Keri Z."/>
            <person name="LaButti K."/>
            <person name="Lipzen A."/>
            <person name="Lombard V."/>
            <person name="Magnuson J."/>
            <person name="Maillard F."/>
            <person name="Morin E."/>
            <person name="Murat C."/>
            <person name="Nolan M."/>
            <person name="Ohm R."/>
            <person name="Pangilinan J."/>
            <person name="Pereira M."/>
            <person name="Perotto S."/>
            <person name="Peter M."/>
            <person name="Riley R."/>
            <person name="Sitrit Y."/>
            <person name="Stielow B."/>
            <person name="Szollosi G."/>
            <person name="Zifcakova L."/>
            <person name="Stursova M."/>
            <person name="Spatafora J.W."/>
            <person name="Tedersoo L."/>
            <person name="Vaario L.-M."/>
            <person name="Yamada A."/>
            <person name="Yan M."/>
            <person name="Wang P."/>
            <person name="Xu J."/>
            <person name="Bruns T."/>
            <person name="Baldrian P."/>
            <person name="Vilgalys R."/>
            <person name="Henrissat B."/>
            <person name="Grigoriev I.V."/>
            <person name="Hibbett D."/>
            <person name="Nagy L.G."/>
            <person name="Martin F.M."/>
        </authorList>
    </citation>
    <scope>NUCLEOTIDE SEQUENCE</scope>
    <source>
        <strain evidence="7">Prilba</strain>
    </source>
</reference>
<accession>A0A9P5MSS2</accession>
<name>A0A9P5MSS2_9AGAM</name>
<evidence type="ECO:0000256" key="3">
    <source>
        <dbReference type="ARBA" id="ARBA00023274"/>
    </source>
</evidence>
<evidence type="ECO:0000256" key="6">
    <source>
        <dbReference type="SAM" id="MobiDB-lite"/>
    </source>
</evidence>